<dbReference type="AlphaFoldDB" id="A0A2U8E515"/>
<evidence type="ECO:0000256" key="1">
    <source>
        <dbReference type="SAM" id="SignalP"/>
    </source>
</evidence>
<dbReference type="PANTHER" id="PTHR30619:SF1">
    <property type="entry name" value="RECOMBINATION PROTEIN 2"/>
    <property type="match status" value="1"/>
</dbReference>
<dbReference type="InterPro" id="IPR052159">
    <property type="entry name" value="Competence_DNA_uptake"/>
</dbReference>
<dbReference type="SUPFAM" id="SSF56281">
    <property type="entry name" value="Metallo-hydrolase/oxidoreductase"/>
    <property type="match status" value="1"/>
</dbReference>
<dbReference type="PANTHER" id="PTHR30619">
    <property type="entry name" value="DNA INTERNALIZATION/COMPETENCE PROTEIN COMEC/REC2"/>
    <property type="match status" value="1"/>
</dbReference>
<evidence type="ECO:0008006" key="4">
    <source>
        <dbReference type="Google" id="ProtNLM"/>
    </source>
</evidence>
<feature type="chain" id="PRO_5016075019" description="Metallo-beta-lactamase domain-containing protein" evidence="1">
    <location>
        <begin position="25"/>
        <end position="418"/>
    </location>
</feature>
<dbReference type="EMBL" id="CP023004">
    <property type="protein sequence ID" value="AWI09612.1"/>
    <property type="molecule type" value="Genomic_DNA"/>
</dbReference>
<dbReference type="RefSeq" id="WP_108825423.1">
    <property type="nucleotide sequence ID" value="NZ_CP023004.1"/>
</dbReference>
<dbReference type="KEGG" id="elut:CKA38_10460"/>
<name>A0A2U8E515_9BACT</name>
<reference evidence="2 3" key="1">
    <citation type="journal article" date="2018" name="Syst. Appl. Microbiol.">
        <title>Ereboglobus luteus gen. nov. sp. nov. from cockroach guts, and new insights into the oxygen relationship of the genera Opitutus and Didymococcus (Verrucomicrobia: Opitutaceae).</title>
        <authorList>
            <person name="Tegtmeier D."/>
            <person name="Belitz A."/>
            <person name="Radek R."/>
            <person name="Heimerl T."/>
            <person name="Brune A."/>
        </authorList>
    </citation>
    <scope>NUCLEOTIDE SEQUENCE [LARGE SCALE GENOMIC DNA]</scope>
    <source>
        <strain evidence="2 3">Ho45</strain>
    </source>
</reference>
<evidence type="ECO:0000313" key="2">
    <source>
        <dbReference type="EMBL" id="AWI09612.1"/>
    </source>
</evidence>
<keyword evidence="1" id="KW-0732">Signal</keyword>
<feature type="signal peptide" evidence="1">
    <location>
        <begin position="1"/>
        <end position="24"/>
    </location>
</feature>
<proteinExistence type="predicted"/>
<dbReference type="Gene3D" id="3.60.15.10">
    <property type="entry name" value="Ribonuclease Z/Hydroxyacylglutathione hydrolase-like"/>
    <property type="match status" value="1"/>
</dbReference>
<evidence type="ECO:0000313" key="3">
    <source>
        <dbReference type="Proteomes" id="UP000244896"/>
    </source>
</evidence>
<sequence length="418" mass="45441">MKTPTLGIIAFFAFAALSIPPARADAVKVGDTLPPWSEGCLDIHNINTGKGESSLIIMPDGTTMLVDAGDINAKGGGLVDALPDDTRLPGEWIARYISRATASTPGRALNYVLLTHFHSDHMGKLVKTSSDSSAGGYKLAGVTEVAEHVAFEKIVDRGWPDYDFPEPIKGAMMANYRKFVDWQIANKGAKAERFNVGVNDQFALRHNPAKYPNFEIRNIAANGVVWTGLGANTRNHFPDPKDVAKGAIIENNCSIAFRLSYGAFDYFVGGDISVAGVENAAPADRLWMDIERPVALVTGPVDVMKANHHAYRDANSAFFLSALRPRVIVVHVWTAPQPSANTYSLMRSKKTWPGARDIFITNQPESAKLVTRVDPKGPPPGHVVVRVSPGGAEYFVYVLEETNESGRVKSVHGPYKSR</sequence>
<gene>
    <name evidence="2" type="ORF">CKA38_10460</name>
</gene>
<accession>A0A2U8E515</accession>
<organism evidence="2 3">
    <name type="scientific">Ereboglobus luteus</name>
    <dbReference type="NCBI Taxonomy" id="1796921"/>
    <lineage>
        <taxon>Bacteria</taxon>
        <taxon>Pseudomonadati</taxon>
        <taxon>Verrucomicrobiota</taxon>
        <taxon>Opitutia</taxon>
        <taxon>Opitutales</taxon>
        <taxon>Opitutaceae</taxon>
        <taxon>Ereboglobus</taxon>
    </lineage>
</organism>
<dbReference type="Proteomes" id="UP000244896">
    <property type="component" value="Chromosome"/>
</dbReference>
<dbReference type="OrthoDB" id="9761531at2"/>
<keyword evidence="3" id="KW-1185">Reference proteome</keyword>
<protein>
    <recommendedName>
        <fullName evidence="4">Metallo-beta-lactamase domain-containing protein</fullName>
    </recommendedName>
</protein>
<dbReference type="InterPro" id="IPR036866">
    <property type="entry name" value="RibonucZ/Hydroxyglut_hydro"/>
</dbReference>